<evidence type="ECO:0000259" key="4">
    <source>
        <dbReference type="Pfam" id="PF07715"/>
    </source>
</evidence>
<evidence type="ECO:0000256" key="1">
    <source>
        <dbReference type="ARBA" id="ARBA00022729"/>
    </source>
</evidence>
<dbReference type="RefSeq" id="WP_415865130.1">
    <property type="nucleotide sequence ID" value="NZ_CP134537.1"/>
</dbReference>
<protein>
    <submittedName>
        <fullName evidence="5">Carboxypeptidase-like regulatory domain-containing protein</fullName>
    </submittedName>
</protein>
<comment type="subcellular location">
    <subcellularLocation>
        <location evidence="2">Cell outer membrane</location>
        <topology evidence="2">Multi-pass membrane protein</topology>
    </subcellularLocation>
</comment>
<dbReference type="SUPFAM" id="SSF56935">
    <property type="entry name" value="Porins"/>
    <property type="match status" value="1"/>
</dbReference>
<dbReference type="Pfam" id="PF07715">
    <property type="entry name" value="Plug"/>
    <property type="match status" value="1"/>
</dbReference>
<dbReference type="InterPro" id="IPR012910">
    <property type="entry name" value="Plug_dom"/>
</dbReference>
<organism evidence="5 6">
    <name type="scientific">Thalassobellus suaedae</name>
    <dbReference type="NCBI Taxonomy" id="3074124"/>
    <lineage>
        <taxon>Bacteria</taxon>
        <taxon>Pseudomonadati</taxon>
        <taxon>Bacteroidota</taxon>
        <taxon>Flavobacteriia</taxon>
        <taxon>Flavobacteriales</taxon>
        <taxon>Flavobacteriaceae</taxon>
        <taxon>Thalassobellus</taxon>
    </lineage>
</organism>
<keyword evidence="2" id="KW-0812">Transmembrane</keyword>
<proteinExistence type="inferred from homology"/>
<keyword evidence="2" id="KW-0998">Cell outer membrane</keyword>
<dbReference type="PROSITE" id="PS52016">
    <property type="entry name" value="TONB_DEPENDENT_REC_3"/>
    <property type="match status" value="1"/>
</dbReference>
<comment type="similarity">
    <text evidence="2">Belongs to the TonB-dependent receptor family.</text>
</comment>
<reference evidence="5 6" key="1">
    <citation type="submission" date="2023-09" db="EMBL/GenBank/DDBJ databases">
        <title>Thalassobella suaedae gen. nov., sp. nov., a marine bacterium of the family Flavobacteriaceae isolated from a halophyte Suaeda japonica.</title>
        <authorList>
            <person name="Lee S.Y."/>
            <person name="Hwang C.Y."/>
        </authorList>
    </citation>
    <scope>NUCLEOTIDE SEQUENCE [LARGE SCALE GENOMIC DNA]</scope>
    <source>
        <strain evidence="5 6">HL-DH14</strain>
    </source>
</reference>
<evidence type="ECO:0000313" key="6">
    <source>
        <dbReference type="Proteomes" id="UP001302806"/>
    </source>
</evidence>
<dbReference type="Gene3D" id="2.170.130.10">
    <property type="entry name" value="TonB-dependent receptor, plug domain"/>
    <property type="match status" value="1"/>
</dbReference>
<dbReference type="EMBL" id="CP134537">
    <property type="protein sequence ID" value="WNH08471.1"/>
    <property type="molecule type" value="Genomic_DNA"/>
</dbReference>
<dbReference type="Pfam" id="PF13715">
    <property type="entry name" value="CarbopepD_reg_2"/>
    <property type="match status" value="1"/>
</dbReference>
<keyword evidence="2" id="KW-0813">Transport</keyword>
<evidence type="ECO:0000313" key="5">
    <source>
        <dbReference type="EMBL" id="WNH08471.1"/>
    </source>
</evidence>
<evidence type="ECO:0000256" key="2">
    <source>
        <dbReference type="PROSITE-ProRule" id="PRU01360"/>
    </source>
</evidence>
<sequence length="225" mass="24558">MKTIFQFLLLFFCAISFSQTTITGAVVDDNNQPIPGANIIVVGTSSGTVTDFDGNFILNYNQIVPFKVQASSVGFESMTIEVTENNQILNFILNEGTSLDEIVISASRTPESIRESPVTIERFDIKDIQYASSPDFYSSLENLKGVDVNKGSLTFNAVNTRGFATFSNTRFVQLVDGMDNSLPGLNFALGNILGLSELDISSVEILPGASSVLFTEQMPLMVFYL</sequence>
<feature type="domain" description="TonB-dependent receptor plug" evidence="4">
    <location>
        <begin position="113"/>
        <end position="215"/>
    </location>
</feature>
<name>A0ABY9XRC2_9FLAO</name>
<evidence type="ECO:0000256" key="3">
    <source>
        <dbReference type="SAM" id="SignalP"/>
    </source>
</evidence>
<dbReference type="Gene3D" id="2.60.40.1120">
    <property type="entry name" value="Carboxypeptidase-like, regulatory domain"/>
    <property type="match status" value="1"/>
</dbReference>
<dbReference type="PANTHER" id="PTHR30069">
    <property type="entry name" value="TONB-DEPENDENT OUTER MEMBRANE RECEPTOR"/>
    <property type="match status" value="1"/>
</dbReference>
<dbReference type="PANTHER" id="PTHR30069:SF29">
    <property type="entry name" value="HEMOGLOBIN AND HEMOGLOBIN-HAPTOGLOBIN-BINDING PROTEIN 1-RELATED"/>
    <property type="match status" value="1"/>
</dbReference>
<keyword evidence="1 3" id="KW-0732">Signal</keyword>
<feature type="signal peptide" evidence="3">
    <location>
        <begin position="1"/>
        <end position="18"/>
    </location>
</feature>
<feature type="chain" id="PRO_5046095020" evidence="3">
    <location>
        <begin position="19"/>
        <end position="225"/>
    </location>
</feature>
<dbReference type="InterPro" id="IPR037066">
    <property type="entry name" value="Plug_dom_sf"/>
</dbReference>
<accession>A0ABY9XRC2</accession>
<dbReference type="InterPro" id="IPR039426">
    <property type="entry name" value="TonB-dep_rcpt-like"/>
</dbReference>
<keyword evidence="2" id="KW-1134">Transmembrane beta strand</keyword>
<dbReference type="Proteomes" id="UP001302806">
    <property type="component" value="Chromosome"/>
</dbReference>
<keyword evidence="2" id="KW-0472">Membrane</keyword>
<dbReference type="InterPro" id="IPR008969">
    <property type="entry name" value="CarboxyPept-like_regulatory"/>
</dbReference>
<dbReference type="SUPFAM" id="SSF49464">
    <property type="entry name" value="Carboxypeptidase regulatory domain-like"/>
    <property type="match status" value="1"/>
</dbReference>
<gene>
    <name evidence="5" type="ORF">RHP51_15275</name>
</gene>